<dbReference type="EMBL" id="CP000926">
    <property type="protein sequence ID" value="ABZ00038.1"/>
    <property type="molecule type" value="Genomic_DNA"/>
</dbReference>
<feature type="compositionally biased region" description="Basic and acidic residues" evidence="6">
    <location>
        <begin position="1"/>
        <end position="19"/>
    </location>
</feature>
<feature type="domain" description="Core-binding (CB)" evidence="8">
    <location>
        <begin position="103"/>
        <end position="195"/>
    </location>
</feature>
<dbReference type="InterPro" id="IPR002104">
    <property type="entry name" value="Integrase_catalytic"/>
</dbReference>
<evidence type="ECO:0000256" key="4">
    <source>
        <dbReference type="ARBA" id="ARBA00023172"/>
    </source>
</evidence>
<dbReference type="eggNOG" id="COG0582">
    <property type="taxonomic scope" value="Bacteria"/>
</dbReference>
<dbReference type="InterPro" id="IPR011010">
    <property type="entry name" value="DNA_brk_join_enz"/>
</dbReference>
<dbReference type="GO" id="GO:0006310">
    <property type="term" value="P:DNA recombination"/>
    <property type="evidence" value="ECO:0007669"/>
    <property type="project" value="UniProtKB-KW"/>
</dbReference>
<comment type="similarity">
    <text evidence="1">Belongs to the 'phage' integrase family.</text>
</comment>
<dbReference type="PROSITE" id="PS51898">
    <property type="entry name" value="TYR_RECOMBINASE"/>
    <property type="match status" value="1"/>
</dbReference>
<evidence type="ECO:0000313" key="10">
    <source>
        <dbReference type="Proteomes" id="UP000002157"/>
    </source>
</evidence>
<dbReference type="Pfam" id="PF14659">
    <property type="entry name" value="Phage_int_SAM_3"/>
    <property type="match status" value="1"/>
</dbReference>
<evidence type="ECO:0000256" key="6">
    <source>
        <dbReference type="SAM" id="MobiDB-lite"/>
    </source>
</evidence>
<name>B0KSV1_PSEPG</name>
<dbReference type="GO" id="GO:0003677">
    <property type="term" value="F:DNA binding"/>
    <property type="evidence" value="ECO:0007669"/>
    <property type="project" value="UniProtKB-UniRule"/>
</dbReference>
<evidence type="ECO:0000256" key="2">
    <source>
        <dbReference type="ARBA" id="ARBA00022908"/>
    </source>
</evidence>
<proteinExistence type="inferred from homology"/>
<evidence type="ECO:0000256" key="3">
    <source>
        <dbReference type="ARBA" id="ARBA00023125"/>
    </source>
</evidence>
<dbReference type="Gene3D" id="1.10.443.10">
    <property type="entry name" value="Intergrase catalytic core"/>
    <property type="match status" value="1"/>
</dbReference>
<keyword evidence="4" id="KW-0233">DNA recombination</keyword>
<dbReference type="InterPro" id="IPR013762">
    <property type="entry name" value="Integrase-like_cat_sf"/>
</dbReference>
<dbReference type="InterPro" id="IPR004107">
    <property type="entry name" value="Integrase_SAM-like_N"/>
</dbReference>
<sequence>MANNTELDRRIRTAKPDPKRKVRIPCGEGLAAVINKGGTKKFVSRLRPLGSKDAVDFVHKPSYPDLTLKEAIKLHRALQDKVSAGIDPRQEQREIALSNWSQPTFGEIAERYFQYVVEKHKLRESTLRDYQNRYKKWIEPSIGQLKLKTIDSRACIRLLHFIREQAGNDCSNKGNGNRTASISRTVLSRVFSHAVFLGEVEVTENPTLGITDAMLDIKQQHNDKDRRFLTVDELCSAWQMLDHHRTEKYLLPVTTVAIQIALLTGMRRQEVVGMEWRELEILPDGAAIYHVPKSRMKGGISHNVYLSGFAMSLINSLPKTSERIFQSARKGEKYEHKTITKNTLNNGILSILGKRKTPRPTNMILSIEQFAPHDLRRSFATGLRTHFKAPKAMIHAMIAHGSDDKDEIEFDKTLDMIYINADESEEQHKYWKAWSDLIELNLRSDER</sequence>
<keyword evidence="3 5" id="KW-0238">DNA-binding</keyword>
<dbReference type="Gene3D" id="1.10.150.130">
    <property type="match status" value="1"/>
</dbReference>
<evidence type="ECO:0000256" key="1">
    <source>
        <dbReference type="ARBA" id="ARBA00008857"/>
    </source>
</evidence>
<dbReference type="Pfam" id="PF00589">
    <property type="entry name" value="Phage_integrase"/>
    <property type="match status" value="1"/>
</dbReference>
<dbReference type="InterPro" id="IPR044068">
    <property type="entry name" value="CB"/>
</dbReference>
<accession>B0KSV1</accession>
<dbReference type="Pfam" id="PF13356">
    <property type="entry name" value="Arm-DNA-bind_3"/>
    <property type="match status" value="1"/>
</dbReference>
<dbReference type="GO" id="GO:0015074">
    <property type="term" value="P:DNA integration"/>
    <property type="evidence" value="ECO:0007669"/>
    <property type="project" value="UniProtKB-KW"/>
</dbReference>
<dbReference type="KEGG" id="ppg:PputGB1_4147"/>
<dbReference type="PANTHER" id="PTHR30629:SF2">
    <property type="entry name" value="PROPHAGE INTEGRASE INTS-RELATED"/>
    <property type="match status" value="1"/>
</dbReference>
<gene>
    <name evidence="9" type="ordered locus">PputGB1_4147</name>
</gene>
<dbReference type="Gene3D" id="3.30.160.390">
    <property type="entry name" value="Integrase, DNA-binding domain"/>
    <property type="match status" value="1"/>
</dbReference>
<evidence type="ECO:0000259" key="7">
    <source>
        <dbReference type="PROSITE" id="PS51898"/>
    </source>
</evidence>
<dbReference type="InterPro" id="IPR025166">
    <property type="entry name" value="Integrase_DNA_bind_dom"/>
</dbReference>
<evidence type="ECO:0000256" key="5">
    <source>
        <dbReference type="PROSITE-ProRule" id="PRU01248"/>
    </source>
</evidence>
<dbReference type="HOGENOM" id="CLU_027562_0_4_6"/>
<dbReference type="InterPro" id="IPR050808">
    <property type="entry name" value="Phage_Integrase"/>
</dbReference>
<dbReference type="AlphaFoldDB" id="B0KSV1"/>
<reference evidence="9 10" key="1">
    <citation type="submission" date="2008-01" db="EMBL/GenBank/DDBJ databases">
        <title>Complete sequence of Pseudomonas putida GB-1.</title>
        <authorList>
            <consortium name="US DOE Joint Genome Institute"/>
            <person name="Copeland A."/>
            <person name="Lucas S."/>
            <person name="Lapidus A."/>
            <person name="Barry K."/>
            <person name="Glavina del Rio T."/>
            <person name="Dalin E."/>
            <person name="Tice H."/>
            <person name="Pitluck S."/>
            <person name="Bruce D."/>
            <person name="Goodwin L."/>
            <person name="Chertkov O."/>
            <person name="Brettin T."/>
            <person name="Detter J.C."/>
            <person name="Han C."/>
            <person name="Kuske C.R."/>
            <person name="Schmutz J."/>
            <person name="Larimer F."/>
            <person name="Land M."/>
            <person name="Hauser L."/>
            <person name="Kyrpides N."/>
            <person name="Kim E."/>
            <person name="McCarthy J.K."/>
            <person name="Richardson P."/>
        </authorList>
    </citation>
    <scope>NUCLEOTIDE SEQUENCE [LARGE SCALE GENOMIC DNA]</scope>
    <source>
        <strain evidence="9 10">GB-1</strain>
    </source>
</reference>
<protein>
    <submittedName>
        <fullName evidence="9">Integrase family protein</fullName>
    </submittedName>
</protein>
<dbReference type="InterPro" id="IPR010998">
    <property type="entry name" value="Integrase_recombinase_N"/>
</dbReference>
<dbReference type="PROSITE" id="PS51900">
    <property type="entry name" value="CB"/>
    <property type="match status" value="1"/>
</dbReference>
<evidence type="ECO:0000259" key="8">
    <source>
        <dbReference type="PROSITE" id="PS51900"/>
    </source>
</evidence>
<dbReference type="RefSeq" id="WP_012273718.1">
    <property type="nucleotide sequence ID" value="NC_010322.1"/>
</dbReference>
<dbReference type="InterPro" id="IPR038488">
    <property type="entry name" value="Integrase_DNA-bd_sf"/>
</dbReference>
<dbReference type="SUPFAM" id="SSF56349">
    <property type="entry name" value="DNA breaking-rejoining enzymes"/>
    <property type="match status" value="1"/>
</dbReference>
<evidence type="ECO:0000313" key="9">
    <source>
        <dbReference type="EMBL" id="ABZ00038.1"/>
    </source>
</evidence>
<feature type="region of interest" description="Disordered" evidence="6">
    <location>
        <begin position="1"/>
        <end position="22"/>
    </location>
</feature>
<dbReference type="PANTHER" id="PTHR30629">
    <property type="entry name" value="PROPHAGE INTEGRASE"/>
    <property type="match status" value="1"/>
</dbReference>
<dbReference type="Proteomes" id="UP000002157">
    <property type="component" value="Chromosome"/>
</dbReference>
<feature type="domain" description="Tyr recombinase" evidence="7">
    <location>
        <begin position="224"/>
        <end position="432"/>
    </location>
</feature>
<organism evidence="9 10">
    <name type="scientific">Pseudomonas putida (strain GB-1)</name>
    <dbReference type="NCBI Taxonomy" id="76869"/>
    <lineage>
        <taxon>Bacteria</taxon>
        <taxon>Pseudomonadati</taxon>
        <taxon>Pseudomonadota</taxon>
        <taxon>Gammaproteobacteria</taxon>
        <taxon>Pseudomonadales</taxon>
        <taxon>Pseudomonadaceae</taxon>
        <taxon>Pseudomonas</taxon>
    </lineage>
</organism>
<keyword evidence="2" id="KW-0229">DNA integration</keyword>